<protein>
    <submittedName>
        <fullName evidence="1">Uncharacterized protein</fullName>
    </submittedName>
</protein>
<sequence length="146" mass="17386">MLRLLKIETILDLYHPKYPKYIVGSNERRYLAYKRRLDELTTEEYLNCLSNYNDPQLLIYNLEKQILEHGFWKTARQNLKNKKSISIAAKEKIETILDDVTILIASGAIKYKGEFYPVPDELFYAEEIKEILRFIMYLIKDIDDSK</sequence>
<dbReference type="RefSeq" id="WP_025641439.1">
    <property type="nucleotide sequence ID" value="NZ_LT669839.1"/>
</dbReference>
<organism evidence="1 2">
    <name type="scientific">[Clostridium] ultunense Esp</name>
    <dbReference type="NCBI Taxonomy" id="1288971"/>
    <lineage>
        <taxon>Bacteria</taxon>
        <taxon>Bacillati</taxon>
        <taxon>Bacillota</taxon>
        <taxon>Tissierellia</taxon>
        <taxon>Tissierellales</taxon>
        <taxon>Tepidimicrobiaceae</taxon>
        <taxon>Schnuerera</taxon>
    </lineage>
</organism>
<gene>
    <name evidence="1" type="ORF">CUESP1_2042</name>
</gene>
<proteinExistence type="predicted"/>
<reference evidence="1 2" key="1">
    <citation type="submission" date="2016-11" db="EMBL/GenBank/DDBJ databases">
        <authorList>
            <person name="Manzoor S."/>
        </authorList>
    </citation>
    <scope>NUCLEOTIDE SEQUENCE [LARGE SCALE GENOMIC DNA]</scope>
    <source>
        <strain evidence="1">Clostridium ultunense strain Esp</strain>
    </source>
</reference>
<keyword evidence="2" id="KW-1185">Reference proteome</keyword>
<evidence type="ECO:0000313" key="2">
    <source>
        <dbReference type="Proteomes" id="UP000245423"/>
    </source>
</evidence>
<name>A0A1M4PPJ6_9FIRM</name>
<accession>A0A1M4PPJ6</accession>
<evidence type="ECO:0000313" key="1">
    <source>
        <dbReference type="EMBL" id="SHD77399.1"/>
    </source>
</evidence>
<dbReference type="AlphaFoldDB" id="A0A1M4PPJ6"/>
<dbReference type="EMBL" id="LT669839">
    <property type="protein sequence ID" value="SHD77399.1"/>
    <property type="molecule type" value="Genomic_DNA"/>
</dbReference>
<dbReference type="Proteomes" id="UP000245423">
    <property type="component" value="Chromosome 1"/>
</dbReference>